<accession>A0A1U8AGE1</accession>
<organism evidence="2 3">
    <name type="scientific">Nelumbo nucifera</name>
    <name type="common">Sacred lotus</name>
    <dbReference type="NCBI Taxonomy" id="4432"/>
    <lineage>
        <taxon>Eukaryota</taxon>
        <taxon>Viridiplantae</taxon>
        <taxon>Streptophyta</taxon>
        <taxon>Embryophyta</taxon>
        <taxon>Tracheophyta</taxon>
        <taxon>Spermatophyta</taxon>
        <taxon>Magnoliopsida</taxon>
        <taxon>Proteales</taxon>
        <taxon>Nelumbonaceae</taxon>
        <taxon>Nelumbo</taxon>
    </lineage>
</organism>
<feature type="compositionally biased region" description="Polar residues" evidence="1">
    <location>
        <begin position="986"/>
        <end position="1000"/>
    </location>
</feature>
<dbReference type="STRING" id="4432.A0A1U8AGE1"/>
<dbReference type="OMA" id="FFRMEIL"/>
<dbReference type="RefSeq" id="XP_010261460.1">
    <property type="nucleotide sequence ID" value="XM_010263158.2"/>
</dbReference>
<dbReference type="Proteomes" id="UP000189703">
    <property type="component" value="Unplaced"/>
</dbReference>
<evidence type="ECO:0000256" key="1">
    <source>
        <dbReference type="SAM" id="MobiDB-lite"/>
    </source>
</evidence>
<proteinExistence type="predicted"/>
<dbReference type="eggNOG" id="ENOG502QZ9I">
    <property type="taxonomic scope" value="Eukaryota"/>
</dbReference>
<dbReference type="GO" id="GO:0030174">
    <property type="term" value="P:regulation of DNA-templated DNA replication initiation"/>
    <property type="evidence" value="ECO:0000318"/>
    <property type="project" value="GO_Central"/>
</dbReference>
<dbReference type="PANTHER" id="PTHR21556:SF2">
    <property type="entry name" value="TRESLIN"/>
    <property type="match status" value="1"/>
</dbReference>
<feature type="compositionally biased region" description="Polar residues" evidence="1">
    <location>
        <begin position="875"/>
        <end position="884"/>
    </location>
</feature>
<feature type="region of interest" description="Disordered" evidence="1">
    <location>
        <begin position="986"/>
        <end position="1010"/>
    </location>
</feature>
<keyword evidence="2" id="KW-1185">Reference proteome</keyword>
<protein>
    <submittedName>
        <fullName evidence="3">Uncharacterized protein LOC104600290</fullName>
    </submittedName>
</protein>
<sequence length="1010" mass="113530">MGGALDFSQTQRIVFLIDLHPLLHLQNPKHYITSVIDSARTFLTFPPLSSSLFAFKLFFSSLSPLLSSSKLHRLLGKSAVSSFSFDRPSQTLLSLSETLNSLPALSGTLISPPRASLTSSSLLQLIHDYAWEPRIQDLIGKSTELPTVRSNLILLFSPASRSLKCLSEFVDVKIDDESLVTVDVFSEKFFQLFGSVSEGFVDRDIHFSWIDVIHEQDYGGESVEREELVLGKMFLGKGIKRLGWGFCSTDAIIVGSALIPFGLIYPNIVCPSIGYNLTNCPKIAHAELNLEILDVNEKPLECKGCDLELFDFKLPCLQRSDDVLHALEPANSVAGRCHRGKTFWGDIGDGILNIRVKEVQRRNDESIKIDHQFNDSILVHALSEEHGKGQKKESSDDLFADKVLEMLWMETDGFMSVKSIPIWQLLLNFLSRGGYWALVSVAKDGGDSFMGILKPLTIHTAILSIVNSGYSFCDSVHHSNQSSFSLLGSAARTESDVSNDIANLNHSNGPTASQPGALSYKISSATDDAKRKRNRKHLKSLQDFTWSSFYQAVLNHFEVDLEEVYFARKLDTSKKLRFLRCWMKQVKKSSCCQIERNVLKTDSHIQKEMEGKFVGSQQEECDQPVLSSHSNGETLLSGDSGVREDVDPIYSLENLESFFGSIPQKIQHGLESADVDLGALAERLVESCIRWLYWKHELENKNLTHEEHMDGTCAGTVAAELIKLLLKEPKDLTAKYKGHNPSSDPSSALYTSENIIREYELQILFRMEILRSKVKVGVEETIKQKMVKQICSLLDIIQYHLAGGFFGDVSLGMYAGRTIKNRYSDSLGDVVQRIYTRMDLLLFDDEDDEAPGSLFNSEDSDQSRRITLEKNEVNANSRVCSESTSSRDEHLHPPENQNKRLVAVREEEHVHQRLMEAQERRERARRFSSFTSWVPDLQRVWAPRQPKAMVKAEYLRKLSKRKKEQRGDSYDVVCETPMTGKKLSCTRGSTGDVVNSSGSVSKALFQDEGS</sequence>
<evidence type="ECO:0000313" key="2">
    <source>
        <dbReference type="Proteomes" id="UP000189703"/>
    </source>
</evidence>
<dbReference type="PANTHER" id="PTHR21556">
    <property type="entry name" value="TRESLIN"/>
    <property type="match status" value="1"/>
</dbReference>
<dbReference type="FunCoup" id="A0A1U8AGE1">
    <property type="interactions" value="1251"/>
</dbReference>
<dbReference type="GeneID" id="104600290"/>
<evidence type="ECO:0000313" key="3">
    <source>
        <dbReference type="RefSeq" id="XP_010261460.1"/>
    </source>
</evidence>
<dbReference type="GO" id="GO:0006260">
    <property type="term" value="P:DNA replication"/>
    <property type="evidence" value="ECO:0000318"/>
    <property type="project" value="GO_Central"/>
</dbReference>
<name>A0A1U8AGE1_NELNU</name>
<gene>
    <name evidence="3" type="primary">LOC104600290</name>
</gene>
<dbReference type="GO" id="GO:0033314">
    <property type="term" value="P:mitotic DNA replication checkpoint signaling"/>
    <property type="evidence" value="ECO:0000318"/>
    <property type="project" value="GO_Central"/>
</dbReference>
<dbReference type="OrthoDB" id="1913152at2759"/>
<dbReference type="KEGG" id="nnu:104600290"/>
<dbReference type="GO" id="GO:0005634">
    <property type="term" value="C:nucleus"/>
    <property type="evidence" value="ECO:0000318"/>
    <property type="project" value="GO_Central"/>
</dbReference>
<reference evidence="3" key="1">
    <citation type="submission" date="2025-08" db="UniProtKB">
        <authorList>
            <consortium name="RefSeq"/>
        </authorList>
    </citation>
    <scope>IDENTIFICATION</scope>
</reference>
<dbReference type="AlphaFoldDB" id="A0A1U8AGE1"/>
<dbReference type="InterPro" id="IPR026153">
    <property type="entry name" value="Treslin"/>
</dbReference>
<dbReference type="GO" id="GO:0010212">
    <property type="term" value="P:response to ionizing radiation"/>
    <property type="evidence" value="ECO:0007669"/>
    <property type="project" value="InterPro"/>
</dbReference>
<dbReference type="GO" id="GO:0003682">
    <property type="term" value="F:chromatin binding"/>
    <property type="evidence" value="ECO:0000318"/>
    <property type="project" value="GO_Central"/>
</dbReference>
<feature type="region of interest" description="Disordered" evidence="1">
    <location>
        <begin position="875"/>
        <end position="896"/>
    </location>
</feature>
<dbReference type="GO" id="GO:0007095">
    <property type="term" value="P:mitotic G2 DNA damage checkpoint signaling"/>
    <property type="evidence" value="ECO:0000318"/>
    <property type="project" value="GO_Central"/>
</dbReference>